<evidence type="ECO:0000256" key="1">
    <source>
        <dbReference type="ARBA" id="ARBA00005721"/>
    </source>
</evidence>
<feature type="compositionally biased region" description="Basic and acidic residues" evidence="2">
    <location>
        <begin position="15"/>
        <end position="25"/>
    </location>
</feature>
<sequence length="114" mass="12694">MRTRTVPRQGGTPLPEEHAVRDPGGRTEIGARVVERTAARAVCEVPGAGAVRSRAVRAKVSGDAVLLRLRIAVRYPQPVRETARRVRGHVRDRVERTTGKRVHHIDIEIVELVR</sequence>
<proteinExistence type="inferred from homology"/>
<name>A0A841IQ00_9ACTN</name>
<gene>
    <name evidence="3" type="ORF">FHS13_002710</name>
</gene>
<comment type="similarity">
    <text evidence="1">Belongs to the asp23 family.</text>
</comment>
<dbReference type="Pfam" id="PF03780">
    <property type="entry name" value="Asp23"/>
    <property type="match status" value="1"/>
</dbReference>
<dbReference type="AlphaFoldDB" id="A0A841IQ00"/>
<dbReference type="InterPro" id="IPR005531">
    <property type="entry name" value="Asp23"/>
</dbReference>
<feature type="region of interest" description="Disordered" evidence="2">
    <location>
        <begin position="1"/>
        <end position="27"/>
    </location>
</feature>
<organism evidence="3 4">
    <name type="scientific">Nocardiopsis algeriensis</name>
    <dbReference type="NCBI Taxonomy" id="1478215"/>
    <lineage>
        <taxon>Bacteria</taxon>
        <taxon>Bacillati</taxon>
        <taxon>Actinomycetota</taxon>
        <taxon>Actinomycetes</taxon>
        <taxon>Streptosporangiales</taxon>
        <taxon>Nocardiopsidaceae</taxon>
        <taxon>Nocardiopsis</taxon>
    </lineage>
</organism>
<dbReference type="Proteomes" id="UP000536604">
    <property type="component" value="Unassembled WGS sequence"/>
</dbReference>
<keyword evidence="4" id="KW-1185">Reference proteome</keyword>
<evidence type="ECO:0000313" key="3">
    <source>
        <dbReference type="EMBL" id="MBB6120753.1"/>
    </source>
</evidence>
<evidence type="ECO:0000313" key="4">
    <source>
        <dbReference type="Proteomes" id="UP000536604"/>
    </source>
</evidence>
<accession>A0A841IQ00</accession>
<dbReference type="RefSeq" id="WP_184292086.1">
    <property type="nucleotide sequence ID" value="NZ_JACHJO010000007.1"/>
</dbReference>
<dbReference type="EMBL" id="JACHJO010000007">
    <property type="protein sequence ID" value="MBB6120753.1"/>
    <property type="molecule type" value="Genomic_DNA"/>
</dbReference>
<evidence type="ECO:0000256" key="2">
    <source>
        <dbReference type="SAM" id="MobiDB-lite"/>
    </source>
</evidence>
<reference evidence="3 4" key="1">
    <citation type="submission" date="2020-08" db="EMBL/GenBank/DDBJ databases">
        <title>Genomic Encyclopedia of Type Strains, Phase III (KMG-III): the genomes of soil and plant-associated and newly described type strains.</title>
        <authorList>
            <person name="Whitman W."/>
        </authorList>
    </citation>
    <scope>NUCLEOTIDE SEQUENCE [LARGE SCALE GENOMIC DNA]</scope>
    <source>
        <strain evidence="3 4">CECT 8712</strain>
    </source>
</reference>
<protein>
    <submittedName>
        <fullName evidence="3">Putative alkaline shock family protein YloU</fullName>
    </submittedName>
</protein>
<comment type="caution">
    <text evidence="3">The sequence shown here is derived from an EMBL/GenBank/DDBJ whole genome shotgun (WGS) entry which is preliminary data.</text>
</comment>